<dbReference type="OrthoDB" id="9781005at2"/>
<evidence type="ECO:0000313" key="1">
    <source>
        <dbReference type="EMBL" id="KAB1950969.1"/>
    </source>
</evidence>
<dbReference type="InterPro" id="IPR012337">
    <property type="entry name" value="RNaseH-like_sf"/>
</dbReference>
<evidence type="ECO:0008006" key="3">
    <source>
        <dbReference type="Google" id="ProtNLM"/>
    </source>
</evidence>
<dbReference type="SUPFAM" id="SSF53098">
    <property type="entry name" value="Ribonuclease H-like"/>
    <property type="match status" value="1"/>
</dbReference>
<proteinExistence type="predicted"/>
<gene>
    <name evidence="1" type="ORF">F8244_00275</name>
</gene>
<reference evidence="1 2" key="1">
    <citation type="submission" date="2019-09" db="EMBL/GenBank/DDBJ databases">
        <title>Investigation of probiotic properties of different lactic acid bacteria.</title>
        <authorList>
            <person name="Jaomanjaka F."/>
            <person name="Blanc P."/>
        </authorList>
    </citation>
    <scope>NUCLEOTIDE SEQUENCE [LARGE SCALE GENOMIC DNA]</scope>
    <source>
        <strain evidence="1 2">BIO6369</strain>
    </source>
</reference>
<organism evidence="1 2">
    <name type="scientific">Lactobacillus gasseri</name>
    <dbReference type="NCBI Taxonomy" id="1596"/>
    <lineage>
        <taxon>Bacteria</taxon>
        <taxon>Bacillati</taxon>
        <taxon>Bacillota</taxon>
        <taxon>Bacilli</taxon>
        <taxon>Lactobacillales</taxon>
        <taxon>Lactobacillaceae</taxon>
        <taxon>Lactobacillus</taxon>
    </lineage>
</organism>
<protein>
    <recommendedName>
        <fullName evidence="3">Integrase catalytic domain-containing protein</fullName>
    </recommendedName>
</protein>
<sequence length="186" mass="22080">MLTASILVSQDFIKHITIKHLDLKKLPQIYYIETLMPISLMKNGVLILLKKRFLEQVKRFISALYLIFMTDFLQELKEHGMSQSMSRVSRCINNGPMEGWQGLIKEMRVVLYPNVNSYEDMEEAFKATIEYYINYDPQERFNGKTTGQVRREAKDNPENIISYPIKQDKRYKNFWKKIDEKKNQLA</sequence>
<name>A0A833CF30_LACGS</name>
<dbReference type="AlphaFoldDB" id="A0A833CF30"/>
<dbReference type="EMBL" id="WBOA01000001">
    <property type="protein sequence ID" value="KAB1950969.1"/>
    <property type="molecule type" value="Genomic_DNA"/>
</dbReference>
<accession>A0A833CF30</accession>
<dbReference type="Proteomes" id="UP000460112">
    <property type="component" value="Unassembled WGS sequence"/>
</dbReference>
<evidence type="ECO:0000313" key="2">
    <source>
        <dbReference type="Proteomes" id="UP000460112"/>
    </source>
</evidence>
<comment type="caution">
    <text evidence="1">The sequence shown here is derived from an EMBL/GenBank/DDBJ whole genome shotgun (WGS) entry which is preliminary data.</text>
</comment>